<dbReference type="PANTHER" id="PTHR21240">
    <property type="entry name" value="2-AMINO-3-CARBOXYLMUCONATE-6-SEMIALDEHYDE DECARBOXYLASE"/>
    <property type="match status" value="1"/>
</dbReference>
<dbReference type="PANTHER" id="PTHR21240:SF28">
    <property type="entry name" value="ISO-OROTATE DECARBOXYLASE (EUROFUNG)"/>
    <property type="match status" value="1"/>
</dbReference>
<protein>
    <submittedName>
        <fullName evidence="3">Amidohydrolase family protein</fullName>
    </submittedName>
</protein>
<dbReference type="Proteomes" id="UP000479293">
    <property type="component" value="Unassembled WGS sequence"/>
</dbReference>
<dbReference type="AlphaFoldDB" id="A0A7C9BHR7"/>
<reference evidence="3 4" key="1">
    <citation type="submission" date="2019-10" db="EMBL/GenBank/DDBJ databases">
        <title>Draft Genome Sequence of Cytophagaceae sp. SJW1-29.</title>
        <authorList>
            <person name="Choi A."/>
        </authorList>
    </citation>
    <scope>NUCLEOTIDE SEQUENCE [LARGE SCALE GENOMIC DNA]</scope>
    <source>
        <strain evidence="3 4">SJW1-29</strain>
    </source>
</reference>
<dbReference type="InterPro" id="IPR032466">
    <property type="entry name" value="Metal_Hydrolase"/>
</dbReference>
<dbReference type="InterPro" id="IPR006680">
    <property type="entry name" value="Amidohydro-rel"/>
</dbReference>
<dbReference type="SUPFAM" id="SSF51556">
    <property type="entry name" value="Metallo-dependent hydrolases"/>
    <property type="match status" value="1"/>
</dbReference>
<dbReference type="Pfam" id="PF04909">
    <property type="entry name" value="Amidohydro_2"/>
    <property type="match status" value="1"/>
</dbReference>
<proteinExistence type="predicted"/>
<dbReference type="EMBL" id="WHLY01000002">
    <property type="protein sequence ID" value="MPR36180.1"/>
    <property type="molecule type" value="Genomic_DNA"/>
</dbReference>
<dbReference type="GO" id="GO:0019748">
    <property type="term" value="P:secondary metabolic process"/>
    <property type="evidence" value="ECO:0007669"/>
    <property type="project" value="TreeGrafter"/>
</dbReference>
<organism evidence="3 4">
    <name type="scientific">Salmonirosea aquatica</name>
    <dbReference type="NCBI Taxonomy" id="2654236"/>
    <lineage>
        <taxon>Bacteria</taxon>
        <taxon>Pseudomonadati</taxon>
        <taxon>Bacteroidota</taxon>
        <taxon>Cytophagia</taxon>
        <taxon>Cytophagales</taxon>
        <taxon>Spirosomataceae</taxon>
        <taxon>Salmonirosea</taxon>
    </lineage>
</organism>
<keyword evidence="3" id="KW-0378">Hydrolase</keyword>
<dbReference type="Gene3D" id="3.20.20.140">
    <property type="entry name" value="Metal-dependent hydrolases"/>
    <property type="match status" value="1"/>
</dbReference>
<feature type="domain" description="Amidohydrolase-related" evidence="2">
    <location>
        <begin position="77"/>
        <end position="360"/>
    </location>
</feature>
<evidence type="ECO:0000259" key="2">
    <source>
        <dbReference type="Pfam" id="PF04909"/>
    </source>
</evidence>
<dbReference type="InterPro" id="IPR032465">
    <property type="entry name" value="ACMSD"/>
</dbReference>
<evidence type="ECO:0000313" key="3">
    <source>
        <dbReference type="EMBL" id="MPR36180.1"/>
    </source>
</evidence>
<evidence type="ECO:0000256" key="1">
    <source>
        <dbReference type="ARBA" id="ARBA00023239"/>
    </source>
</evidence>
<comment type="caution">
    <text evidence="3">The sequence shown here is derived from an EMBL/GenBank/DDBJ whole genome shotgun (WGS) entry which is preliminary data.</text>
</comment>
<sequence>MKSGRKLVSLFLVTGLLLGFFPGWAQVAATLKLKDYRPNSIYNIPKTTVPKARYPVVDFHAHDYPKNDQEVDEWVKTMDEVGIAKSMVLTYATGAAFDAIAQKYARYPDRFEVWCGFNYTDADKPDWAQRAVAELVRCHAKGAKGVGELGDKGLGELYSKPTPGYGMHIDDPRMKPLLAKCAELRMPVSIHVSEDEWMYQKPDSTNDGLMNAAKWNVDMTKPGILDHDQLVATLEHAVRDNPGTTFIACHLANCNSDLGKLGRLFDAYPNLYADVAARYGEFSPIPRFAKAFMEKYANRIVYGTDMGNESSMYRITFRILESADEHFYEHGRFSYHWPLHGLDLNKATLKKIYSDNARRIMR</sequence>
<dbReference type="GO" id="GO:0016831">
    <property type="term" value="F:carboxy-lyase activity"/>
    <property type="evidence" value="ECO:0007669"/>
    <property type="project" value="InterPro"/>
</dbReference>
<evidence type="ECO:0000313" key="4">
    <source>
        <dbReference type="Proteomes" id="UP000479293"/>
    </source>
</evidence>
<keyword evidence="4" id="KW-1185">Reference proteome</keyword>
<keyword evidence="1" id="KW-0456">Lyase</keyword>
<dbReference type="GO" id="GO:0005737">
    <property type="term" value="C:cytoplasm"/>
    <property type="evidence" value="ECO:0007669"/>
    <property type="project" value="TreeGrafter"/>
</dbReference>
<gene>
    <name evidence="3" type="ORF">GBK04_23235</name>
</gene>
<name>A0A7C9BHR7_9BACT</name>
<accession>A0A7C9BHR7</accession>
<dbReference type="GO" id="GO:0016787">
    <property type="term" value="F:hydrolase activity"/>
    <property type="evidence" value="ECO:0007669"/>
    <property type="project" value="UniProtKB-KW"/>
</dbReference>